<reference evidence="3" key="1">
    <citation type="submission" date="2021-07" db="EMBL/GenBank/DDBJ databases">
        <title>Elsinoe batatas strain:CRI-CJ2 Genome sequencing and assembly.</title>
        <authorList>
            <person name="Huang L."/>
        </authorList>
    </citation>
    <scope>NUCLEOTIDE SEQUENCE</scope>
    <source>
        <strain evidence="3">CRI-CJ2</strain>
    </source>
</reference>
<dbReference type="AlphaFoldDB" id="A0A8K0PHH0"/>
<organism evidence="3 4">
    <name type="scientific">Elsinoe batatas</name>
    <dbReference type="NCBI Taxonomy" id="2601811"/>
    <lineage>
        <taxon>Eukaryota</taxon>
        <taxon>Fungi</taxon>
        <taxon>Dikarya</taxon>
        <taxon>Ascomycota</taxon>
        <taxon>Pezizomycotina</taxon>
        <taxon>Dothideomycetes</taxon>
        <taxon>Dothideomycetidae</taxon>
        <taxon>Myriangiales</taxon>
        <taxon>Elsinoaceae</taxon>
        <taxon>Elsinoe</taxon>
    </lineage>
</organism>
<feature type="chain" id="PRO_5035439895" evidence="2">
    <location>
        <begin position="18"/>
        <end position="368"/>
    </location>
</feature>
<gene>
    <name evidence="3" type="ORF">KVT40_001650</name>
</gene>
<evidence type="ECO:0000313" key="3">
    <source>
        <dbReference type="EMBL" id="KAG8630031.1"/>
    </source>
</evidence>
<evidence type="ECO:0000313" key="4">
    <source>
        <dbReference type="Proteomes" id="UP000809789"/>
    </source>
</evidence>
<protein>
    <submittedName>
        <fullName evidence="3">Uncharacterized protein</fullName>
    </submittedName>
</protein>
<proteinExistence type="predicted"/>
<name>A0A8K0PHH0_9PEZI</name>
<dbReference type="EMBL" id="JAESVG020000002">
    <property type="protein sequence ID" value="KAG8630031.1"/>
    <property type="molecule type" value="Genomic_DNA"/>
</dbReference>
<comment type="caution">
    <text evidence="3">The sequence shown here is derived from an EMBL/GenBank/DDBJ whole genome shotgun (WGS) entry which is preliminary data.</text>
</comment>
<dbReference type="Proteomes" id="UP000809789">
    <property type="component" value="Unassembled WGS sequence"/>
</dbReference>
<feature type="compositionally biased region" description="Pro residues" evidence="1">
    <location>
        <begin position="169"/>
        <end position="196"/>
    </location>
</feature>
<accession>A0A8K0PHH0</accession>
<evidence type="ECO:0000256" key="2">
    <source>
        <dbReference type="SAM" id="SignalP"/>
    </source>
</evidence>
<dbReference type="OrthoDB" id="5182284at2759"/>
<keyword evidence="4" id="KW-1185">Reference proteome</keyword>
<sequence length="368" mass="39489">MQLTALLPVLAAASALALPATTQKKYPPSCPTTFAVSLGPSITDGRDAFFWLDNTDWIRAISTLDIDTPTRATFLVKNSRLYSANNTQILAKVPAEGGVIEFHPPGKQGGKPIFVTAKWNAKAQKCHATFASGNNTFISMQNYKGWMHLTSDPNYSNRQWGAGPFELLPFPPTSATPTPTPNPAVAPRQAPPVPEPDPQDTSLCPLSSFALSTGPSETDGRTAYPWLDLLNMARANTNLAISTPERSAFALVDGALHPAVVNTSYVASVATGGGGTIYFRSPAADVEGWDVVSAKVARVESKEGGGVRCFVSLTAGQGGNARYLSMQNYKGYMHLTDQEAYSSRYWGEGPWEMVPFEAPWEVPEGLAT</sequence>
<feature type="region of interest" description="Disordered" evidence="1">
    <location>
        <begin position="169"/>
        <end position="200"/>
    </location>
</feature>
<evidence type="ECO:0000256" key="1">
    <source>
        <dbReference type="SAM" id="MobiDB-lite"/>
    </source>
</evidence>
<keyword evidence="2" id="KW-0732">Signal</keyword>
<feature type="signal peptide" evidence="2">
    <location>
        <begin position="1"/>
        <end position="17"/>
    </location>
</feature>